<gene>
    <name evidence="3" type="ORF">Cvel_23959</name>
</gene>
<dbReference type="SUPFAM" id="SSF54495">
    <property type="entry name" value="UBC-like"/>
    <property type="match status" value="1"/>
</dbReference>
<accession>A0A0G4GYR6</accession>
<sequence>MSDFHRESWSPEWTGEKILLGLLSFMIDPEEPPTLGAVICSAAAKKTLALKGFAANQENTVFRSLFPEFLVKSKWSPQRGFRSVATERGRAPLTMQDTGVFRANSSTERWEPAGEGQLLHGALSQLALSSPSVILLSRPQLQEPMQKVKKADLKKKVLDALKFPPEEKKDMQGFSESDGTEGETGKKFDPFGNPPKKRSPFTI</sequence>
<evidence type="ECO:0000256" key="1">
    <source>
        <dbReference type="SAM" id="MobiDB-lite"/>
    </source>
</evidence>
<dbReference type="InterPro" id="IPR016135">
    <property type="entry name" value="UBQ-conjugating_enzyme/RWD"/>
</dbReference>
<name>A0A0G4GYR6_9ALVE</name>
<feature type="region of interest" description="Disordered" evidence="1">
    <location>
        <begin position="162"/>
        <end position="203"/>
    </location>
</feature>
<evidence type="ECO:0000259" key="2">
    <source>
        <dbReference type="PROSITE" id="PS50127"/>
    </source>
</evidence>
<organism evidence="3">
    <name type="scientific">Chromera velia CCMP2878</name>
    <dbReference type="NCBI Taxonomy" id="1169474"/>
    <lineage>
        <taxon>Eukaryota</taxon>
        <taxon>Sar</taxon>
        <taxon>Alveolata</taxon>
        <taxon>Colpodellida</taxon>
        <taxon>Chromeraceae</taxon>
        <taxon>Chromera</taxon>
    </lineage>
</organism>
<protein>
    <recommendedName>
        <fullName evidence="2">UBC core domain-containing protein</fullName>
    </recommendedName>
</protein>
<dbReference type="VEuPathDB" id="CryptoDB:Cvel_23959"/>
<proteinExistence type="predicted"/>
<reference evidence="3" key="1">
    <citation type="submission" date="2014-11" db="EMBL/GenBank/DDBJ databases">
        <authorList>
            <person name="Otto D Thomas"/>
            <person name="Naeem Raeece"/>
        </authorList>
    </citation>
    <scope>NUCLEOTIDE SEQUENCE</scope>
</reference>
<dbReference type="AlphaFoldDB" id="A0A0G4GYR6"/>
<evidence type="ECO:0000313" key="3">
    <source>
        <dbReference type="EMBL" id="CEM36351.1"/>
    </source>
</evidence>
<feature type="domain" description="UBC core" evidence="2">
    <location>
        <begin position="1"/>
        <end position="75"/>
    </location>
</feature>
<dbReference type="EMBL" id="CDMZ01001695">
    <property type="protein sequence ID" value="CEM36351.1"/>
    <property type="molecule type" value="Genomic_DNA"/>
</dbReference>
<dbReference type="PROSITE" id="PS50127">
    <property type="entry name" value="UBC_2"/>
    <property type="match status" value="1"/>
</dbReference>
<dbReference type="InterPro" id="IPR000608">
    <property type="entry name" value="UBC"/>
</dbReference>
<dbReference type="Gene3D" id="3.10.110.10">
    <property type="entry name" value="Ubiquitin Conjugating Enzyme"/>
    <property type="match status" value="1"/>
</dbReference>
<feature type="compositionally biased region" description="Basic and acidic residues" evidence="1">
    <location>
        <begin position="162"/>
        <end position="171"/>
    </location>
</feature>